<comment type="similarity">
    <text evidence="2 4">Belongs to the flagella basal body rod proteins family.</text>
</comment>
<dbReference type="PANTHER" id="PTHR30435">
    <property type="entry name" value="FLAGELLAR PROTEIN"/>
    <property type="match status" value="1"/>
</dbReference>
<dbReference type="EMBL" id="LDJM01000010">
    <property type="protein sequence ID" value="KRG78429.1"/>
    <property type="molecule type" value="Genomic_DNA"/>
</dbReference>
<sequence>MTDTLQALGRQMSTDVDTLSSISRNVANLQTPGYRAERMRADFAQQSGLTPAVDQRDGSLAQTGRALDLALRGQGFFAVERQGQPMLVRAGNFQIDADGYLVTRHGDRVLGQSGALQIDPTLITADTPLRADADGQLWAGQQPLGQLQIVAVAQPLELRAMGNGAYRYNGALAQWQGSVVQGALEAANVDPADEMLRLMELTRHVDAVRRAMSSYDQMLDTGINRIGEN</sequence>
<dbReference type="SUPFAM" id="SSF117143">
    <property type="entry name" value="Flagellar hook protein flgE"/>
    <property type="match status" value="1"/>
</dbReference>
<dbReference type="NCBIfam" id="TIGR03506">
    <property type="entry name" value="FlgEFG_subfam"/>
    <property type="match status" value="1"/>
</dbReference>
<organism evidence="7 8">
    <name type="scientific">Stenotrophomonas ginsengisoli</name>
    <dbReference type="NCBI Taxonomy" id="336566"/>
    <lineage>
        <taxon>Bacteria</taxon>
        <taxon>Pseudomonadati</taxon>
        <taxon>Pseudomonadota</taxon>
        <taxon>Gammaproteobacteria</taxon>
        <taxon>Lysobacterales</taxon>
        <taxon>Lysobacteraceae</taxon>
        <taxon>Stenotrophomonas</taxon>
    </lineage>
</organism>
<proteinExistence type="inferred from homology"/>
<reference evidence="7 8" key="1">
    <citation type="submission" date="2015-05" db="EMBL/GenBank/DDBJ databases">
        <title>Genome sequencing and analysis of members of genus Stenotrophomonas.</title>
        <authorList>
            <person name="Patil P.P."/>
            <person name="Midha S."/>
            <person name="Patil P.B."/>
        </authorList>
    </citation>
    <scope>NUCLEOTIDE SEQUENCE [LARGE SCALE GENOMIC DNA]</scope>
    <source>
        <strain evidence="7 8">DSM 24757</strain>
    </source>
</reference>
<dbReference type="InterPro" id="IPR053967">
    <property type="entry name" value="LlgE_F_G-like_D1"/>
</dbReference>
<comment type="subcellular location">
    <subcellularLocation>
        <location evidence="1 4">Bacterial flagellum basal body</location>
    </subcellularLocation>
</comment>
<evidence type="ECO:0000256" key="2">
    <source>
        <dbReference type="ARBA" id="ARBA00009677"/>
    </source>
</evidence>
<dbReference type="STRING" id="336566.ABB30_03710"/>
<feature type="domain" description="Flagellar hook protein FlgE/F/G-like D1" evidence="6">
    <location>
        <begin position="70"/>
        <end position="120"/>
    </location>
</feature>
<evidence type="ECO:0000259" key="6">
    <source>
        <dbReference type="Pfam" id="PF22692"/>
    </source>
</evidence>
<evidence type="ECO:0000256" key="1">
    <source>
        <dbReference type="ARBA" id="ARBA00004117"/>
    </source>
</evidence>
<evidence type="ECO:0000256" key="4">
    <source>
        <dbReference type="RuleBase" id="RU362116"/>
    </source>
</evidence>
<dbReference type="PATRIC" id="fig|336566.3.peg.72"/>
<evidence type="ECO:0000313" key="8">
    <source>
        <dbReference type="Proteomes" id="UP000050956"/>
    </source>
</evidence>
<dbReference type="OrthoDB" id="8578401at2"/>
<keyword evidence="8" id="KW-1185">Reference proteome</keyword>
<protein>
    <submittedName>
        <fullName evidence="7">Uncharacterized protein</fullName>
    </submittedName>
</protein>
<dbReference type="InterPro" id="IPR037925">
    <property type="entry name" value="FlgE/F/G-like"/>
</dbReference>
<evidence type="ECO:0000313" key="7">
    <source>
        <dbReference type="EMBL" id="KRG78429.1"/>
    </source>
</evidence>
<feature type="domain" description="Flagellar basal-body/hook protein C-terminal" evidence="5">
    <location>
        <begin position="180"/>
        <end position="224"/>
    </location>
</feature>
<dbReference type="Pfam" id="PF06429">
    <property type="entry name" value="Flg_bbr_C"/>
    <property type="match status" value="1"/>
</dbReference>
<dbReference type="Pfam" id="PF22692">
    <property type="entry name" value="LlgE_F_G_D1"/>
    <property type="match status" value="1"/>
</dbReference>
<dbReference type="InterPro" id="IPR010930">
    <property type="entry name" value="Flg_bb/hook_C_dom"/>
</dbReference>
<gene>
    <name evidence="7" type="ORF">ABB30_03710</name>
</gene>
<dbReference type="Proteomes" id="UP000050956">
    <property type="component" value="Unassembled WGS sequence"/>
</dbReference>
<comment type="caution">
    <text evidence="7">The sequence shown here is derived from an EMBL/GenBank/DDBJ whole genome shotgun (WGS) entry which is preliminary data.</text>
</comment>
<keyword evidence="3 4" id="KW-0975">Bacterial flagellum</keyword>
<name>A0A0R0D800_9GAMM</name>
<dbReference type="AlphaFoldDB" id="A0A0R0D800"/>
<dbReference type="InterPro" id="IPR020013">
    <property type="entry name" value="Flagellar_FlgE/F/G"/>
</dbReference>
<accession>A0A0R0D800</accession>
<evidence type="ECO:0000259" key="5">
    <source>
        <dbReference type="Pfam" id="PF06429"/>
    </source>
</evidence>
<dbReference type="RefSeq" id="WP_057636971.1">
    <property type="nucleotide sequence ID" value="NZ_LDJM01000010.1"/>
</dbReference>
<dbReference type="PANTHER" id="PTHR30435:SF19">
    <property type="entry name" value="FLAGELLAR BASAL-BODY ROD PROTEIN FLGG"/>
    <property type="match status" value="1"/>
</dbReference>
<evidence type="ECO:0000256" key="3">
    <source>
        <dbReference type="ARBA" id="ARBA00023143"/>
    </source>
</evidence>
<dbReference type="GO" id="GO:0071978">
    <property type="term" value="P:bacterial-type flagellum-dependent swarming motility"/>
    <property type="evidence" value="ECO:0007669"/>
    <property type="project" value="TreeGrafter"/>
</dbReference>
<dbReference type="GO" id="GO:0009425">
    <property type="term" value="C:bacterial-type flagellum basal body"/>
    <property type="evidence" value="ECO:0007669"/>
    <property type="project" value="UniProtKB-SubCell"/>
</dbReference>